<reference evidence="5" key="1">
    <citation type="submission" date="2021-01" db="EMBL/GenBank/DDBJ databases">
        <title>Genomic Encyclopedia of Type Strains, Phase IV (KMG-IV): sequencing the most valuable type-strain genomes for metagenomic binning, comparative biology and taxonomic classification.</title>
        <authorList>
            <person name="Goeker M."/>
        </authorList>
    </citation>
    <scope>NUCLEOTIDE SEQUENCE</scope>
    <source>
        <strain evidence="5">DSM 21943</strain>
    </source>
</reference>
<protein>
    <submittedName>
        <fullName evidence="5">LacI family transcriptional regulator/LacI family purine nucleotide synthesis repressor</fullName>
    </submittedName>
</protein>
<dbReference type="Gene3D" id="3.40.50.2300">
    <property type="match status" value="2"/>
</dbReference>
<dbReference type="PANTHER" id="PTHR30146">
    <property type="entry name" value="LACI-RELATED TRANSCRIPTIONAL REPRESSOR"/>
    <property type="match status" value="1"/>
</dbReference>
<dbReference type="SUPFAM" id="SSF47413">
    <property type="entry name" value="lambda repressor-like DNA-binding domains"/>
    <property type="match status" value="1"/>
</dbReference>
<dbReference type="SUPFAM" id="SSF53822">
    <property type="entry name" value="Periplasmic binding protein-like I"/>
    <property type="match status" value="1"/>
</dbReference>
<accession>A0ABS2SXZ7</accession>
<dbReference type="CDD" id="cd01392">
    <property type="entry name" value="HTH_LacI"/>
    <property type="match status" value="1"/>
</dbReference>
<evidence type="ECO:0000256" key="3">
    <source>
        <dbReference type="ARBA" id="ARBA00023163"/>
    </source>
</evidence>
<dbReference type="InterPro" id="IPR000843">
    <property type="entry name" value="HTH_LacI"/>
</dbReference>
<dbReference type="InterPro" id="IPR028082">
    <property type="entry name" value="Peripla_BP_I"/>
</dbReference>
<evidence type="ECO:0000256" key="1">
    <source>
        <dbReference type="ARBA" id="ARBA00023015"/>
    </source>
</evidence>
<dbReference type="RefSeq" id="WP_204466841.1">
    <property type="nucleotide sequence ID" value="NZ_JAFBCV010000009.1"/>
</dbReference>
<dbReference type="EMBL" id="JAFBCV010000009">
    <property type="protein sequence ID" value="MBM7839640.1"/>
    <property type="molecule type" value="Genomic_DNA"/>
</dbReference>
<name>A0ABS2SXZ7_9BACI</name>
<dbReference type="InterPro" id="IPR010982">
    <property type="entry name" value="Lambda_DNA-bd_dom_sf"/>
</dbReference>
<keyword evidence="6" id="KW-1185">Reference proteome</keyword>
<sequence length="338" mass="37130">MATIKDIAKKVGLSVTTVSRALNGYDDVSEKTRKKIQLAAAELKYSPNVAARSLVTNRTQTIGLLVSGLNQEGAKDHFMFDILNGLNHKASNAGYDLVLFSTDSAKQRVKSYTQLCRERRVDGVILQGIRLDDPYLQEIIESDIPCVVIDIPVRSSKVGHVTTDNRQGAKKAVDYLLQHGHKQIAFMNGHGQAHVSQERLLGYQDALQEAALTVTQALIYNGEFSEYKAEVEALKLFKAKPEATAVFCASDLMALGVMKAAKRMRLRVPEDVSIIGFDNITLAEYVNPGLTTISQEPFQMGIEACAILLSLLTGEETSKQSILPTTLIERESVAFVRS</sequence>
<evidence type="ECO:0000259" key="4">
    <source>
        <dbReference type="PROSITE" id="PS50932"/>
    </source>
</evidence>
<dbReference type="PANTHER" id="PTHR30146:SF109">
    <property type="entry name" value="HTH-TYPE TRANSCRIPTIONAL REGULATOR GALS"/>
    <property type="match status" value="1"/>
</dbReference>
<dbReference type="Pfam" id="PF00356">
    <property type="entry name" value="LacI"/>
    <property type="match status" value="1"/>
</dbReference>
<comment type="caution">
    <text evidence="5">The sequence shown here is derived from an EMBL/GenBank/DDBJ whole genome shotgun (WGS) entry which is preliminary data.</text>
</comment>
<dbReference type="Proteomes" id="UP001179280">
    <property type="component" value="Unassembled WGS sequence"/>
</dbReference>
<dbReference type="InterPro" id="IPR046335">
    <property type="entry name" value="LacI/GalR-like_sensor"/>
</dbReference>
<keyword evidence="1" id="KW-0805">Transcription regulation</keyword>
<evidence type="ECO:0000313" key="5">
    <source>
        <dbReference type="EMBL" id="MBM7839640.1"/>
    </source>
</evidence>
<dbReference type="Gene3D" id="1.10.260.40">
    <property type="entry name" value="lambda repressor-like DNA-binding domains"/>
    <property type="match status" value="1"/>
</dbReference>
<feature type="domain" description="HTH lacI-type" evidence="4">
    <location>
        <begin position="2"/>
        <end position="56"/>
    </location>
</feature>
<gene>
    <name evidence="5" type="ORF">JOC54_002920</name>
</gene>
<organism evidence="5 6">
    <name type="scientific">Shouchella xiaoxiensis</name>
    <dbReference type="NCBI Taxonomy" id="766895"/>
    <lineage>
        <taxon>Bacteria</taxon>
        <taxon>Bacillati</taxon>
        <taxon>Bacillota</taxon>
        <taxon>Bacilli</taxon>
        <taxon>Bacillales</taxon>
        <taxon>Bacillaceae</taxon>
        <taxon>Shouchella</taxon>
    </lineage>
</organism>
<dbReference type="Pfam" id="PF13377">
    <property type="entry name" value="Peripla_BP_3"/>
    <property type="match status" value="1"/>
</dbReference>
<dbReference type="CDD" id="cd06267">
    <property type="entry name" value="PBP1_LacI_sugar_binding-like"/>
    <property type="match status" value="1"/>
</dbReference>
<dbReference type="SMART" id="SM00354">
    <property type="entry name" value="HTH_LACI"/>
    <property type="match status" value="1"/>
</dbReference>
<keyword evidence="3" id="KW-0804">Transcription</keyword>
<evidence type="ECO:0000256" key="2">
    <source>
        <dbReference type="ARBA" id="ARBA00023125"/>
    </source>
</evidence>
<proteinExistence type="predicted"/>
<evidence type="ECO:0000313" key="6">
    <source>
        <dbReference type="Proteomes" id="UP001179280"/>
    </source>
</evidence>
<dbReference type="PROSITE" id="PS50932">
    <property type="entry name" value="HTH_LACI_2"/>
    <property type="match status" value="1"/>
</dbReference>
<keyword evidence="2" id="KW-0238">DNA-binding</keyword>